<organism evidence="1 2">
    <name type="scientific">Tanacetum coccineum</name>
    <dbReference type="NCBI Taxonomy" id="301880"/>
    <lineage>
        <taxon>Eukaryota</taxon>
        <taxon>Viridiplantae</taxon>
        <taxon>Streptophyta</taxon>
        <taxon>Embryophyta</taxon>
        <taxon>Tracheophyta</taxon>
        <taxon>Spermatophyta</taxon>
        <taxon>Magnoliopsida</taxon>
        <taxon>eudicotyledons</taxon>
        <taxon>Gunneridae</taxon>
        <taxon>Pentapetalae</taxon>
        <taxon>asterids</taxon>
        <taxon>campanulids</taxon>
        <taxon>Asterales</taxon>
        <taxon>Asteraceae</taxon>
        <taxon>Asteroideae</taxon>
        <taxon>Anthemideae</taxon>
        <taxon>Anthemidinae</taxon>
        <taxon>Tanacetum</taxon>
    </lineage>
</organism>
<dbReference type="Proteomes" id="UP001151760">
    <property type="component" value="Unassembled WGS sequence"/>
</dbReference>
<evidence type="ECO:0000313" key="1">
    <source>
        <dbReference type="EMBL" id="GJT47083.1"/>
    </source>
</evidence>
<reference evidence="1" key="1">
    <citation type="journal article" date="2022" name="Int. J. Mol. Sci.">
        <title>Draft Genome of Tanacetum Coccineum: Genomic Comparison of Closely Related Tanacetum-Family Plants.</title>
        <authorList>
            <person name="Yamashiro T."/>
            <person name="Shiraishi A."/>
            <person name="Nakayama K."/>
            <person name="Satake H."/>
        </authorList>
    </citation>
    <scope>NUCLEOTIDE SEQUENCE</scope>
</reference>
<name>A0ABQ5E878_9ASTR</name>
<keyword evidence="2" id="KW-1185">Reference proteome</keyword>
<accession>A0ABQ5E878</accession>
<sequence>MCVIGSDFKQLSSKVVEKLKEEIRVKKNKFTKIKKITRYPDTKDLEPLNGHKLSEAITEKASFHTPKFVSPKSLSVKYVRTIFPSPPLVWESTFGFKPCTNNNRDIKSQYEAENSNPQSSPQVFPSFEVYTPLVTYPEEVEETIGIPTKIEPLDHMELEDLGLNTCSHDLFLSSREISSVDEPEP</sequence>
<proteinExistence type="predicted"/>
<evidence type="ECO:0000313" key="2">
    <source>
        <dbReference type="Proteomes" id="UP001151760"/>
    </source>
</evidence>
<gene>
    <name evidence="1" type="ORF">Tco_0955798</name>
</gene>
<comment type="caution">
    <text evidence="1">The sequence shown here is derived from an EMBL/GenBank/DDBJ whole genome shotgun (WGS) entry which is preliminary data.</text>
</comment>
<dbReference type="EMBL" id="BQNB010016038">
    <property type="protein sequence ID" value="GJT47083.1"/>
    <property type="molecule type" value="Genomic_DNA"/>
</dbReference>
<reference evidence="1" key="2">
    <citation type="submission" date="2022-01" db="EMBL/GenBank/DDBJ databases">
        <authorList>
            <person name="Yamashiro T."/>
            <person name="Shiraishi A."/>
            <person name="Satake H."/>
            <person name="Nakayama K."/>
        </authorList>
    </citation>
    <scope>NUCLEOTIDE SEQUENCE</scope>
</reference>
<protein>
    <submittedName>
        <fullName evidence="1">Uncharacterized protein</fullName>
    </submittedName>
</protein>